<dbReference type="PROSITE" id="PS01097">
    <property type="entry name" value="HUPF_HYPC"/>
    <property type="match status" value="1"/>
</dbReference>
<evidence type="ECO:0000313" key="3">
    <source>
        <dbReference type="Proteomes" id="UP000192731"/>
    </source>
</evidence>
<dbReference type="Pfam" id="PF01455">
    <property type="entry name" value="HupF_HypC"/>
    <property type="match status" value="1"/>
</dbReference>
<dbReference type="InterPro" id="IPR001109">
    <property type="entry name" value="Hydrogenase_HupF/HypC"/>
</dbReference>
<dbReference type="FunFam" id="2.30.30.140:FF:000022">
    <property type="entry name" value="Hydrogenase assembly chaperone HybG"/>
    <property type="match status" value="1"/>
</dbReference>
<dbReference type="NCBIfam" id="TIGR00074">
    <property type="entry name" value="hypC_hupF"/>
    <property type="match status" value="1"/>
</dbReference>
<dbReference type="GO" id="GO:1902670">
    <property type="term" value="F:carbon dioxide binding"/>
    <property type="evidence" value="ECO:0007669"/>
    <property type="project" value="TreeGrafter"/>
</dbReference>
<proteinExistence type="inferred from homology"/>
<dbReference type="Gene3D" id="2.30.30.140">
    <property type="match status" value="1"/>
</dbReference>
<gene>
    <name evidence="2" type="ORF">SAMN00017405_2088</name>
</gene>
<dbReference type="OrthoDB" id="9806017at2"/>
<protein>
    <submittedName>
        <fullName evidence="2">Hydrogenase maturation protein HypC</fullName>
    </submittedName>
</protein>
<dbReference type="STRING" id="656914.SAMN00017405_2088"/>
<dbReference type="Proteomes" id="UP000192731">
    <property type="component" value="Unassembled WGS sequence"/>
</dbReference>
<dbReference type="AlphaFoldDB" id="A0A1W1VH91"/>
<name>A0A1W1VH91_DESTI</name>
<evidence type="ECO:0000313" key="2">
    <source>
        <dbReference type="EMBL" id="SMB92712.1"/>
    </source>
</evidence>
<dbReference type="GO" id="GO:0051604">
    <property type="term" value="P:protein maturation"/>
    <property type="evidence" value="ECO:0007669"/>
    <property type="project" value="TreeGrafter"/>
</dbReference>
<dbReference type="GO" id="GO:0005506">
    <property type="term" value="F:iron ion binding"/>
    <property type="evidence" value="ECO:0007669"/>
    <property type="project" value="TreeGrafter"/>
</dbReference>
<dbReference type="EMBL" id="FWWT01000021">
    <property type="protein sequence ID" value="SMB92712.1"/>
    <property type="molecule type" value="Genomic_DNA"/>
</dbReference>
<dbReference type="PRINTS" id="PR00445">
    <property type="entry name" value="HUPFHYPC"/>
</dbReference>
<dbReference type="InterPro" id="IPR019812">
    <property type="entry name" value="Hydgase_assmbl_chp_CS"/>
</dbReference>
<evidence type="ECO:0000256" key="1">
    <source>
        <dbReference type="ARBA" id="ARBA00006018"/>
    </source>
</evidence>
<accession>A0A1W1VH91</accession>
<keyword evidence="3" id="KW-1185">Reference proteome</keyword>
<dbReference type="PANTHER" id="PTHR35177">
    <property type="entry name" value="HYDROGENASE MATURATION FACTOR HYBG"/>
    <property type="match status" value="1"/>
</dbReference>
<dbReference type="RefSeq" id="WP_084053695.1">
    <property type="nucleotide sequence ID" value="NZ_FWWT01000021.1"/>
</dbReference>
<dbReference type="SUPFAM" id="SSF159127">
    <property type="entry name" value="HupF/HypC-like"/>
    <property type="match status" value="1"/>
</dbReference>
<reference evidence="2 3" key="1">
    <citation type="submission" date="2017-04" db="EMBL/GenBank/DDBJ databases">
        <authorList>
            <person name="Afonso C.L."/>
            <person name="Miller P.J."/>
            <person name="Scott M.A."/>
            <person name="Spackman E."/>
            <person name="Goraichik I."/>
            <person name="Dimitrov K.M."/>
            <person name="Suarez D.L."/>
            <person name="Swayne D.E."/>
        </authorList>
    </citation>
    <scope>NUCLEOTIDE SEQUENCE [LARGE SCALE GENOMIC DNA]</scope>
    <source>
        <strain evidence="2 3">DSM 11270</strain>
    </source>
</reference>
<comment type="similarity">
    <text evidence="1">Belongs to the HupF/HypC family.</text>
</comment>
<organism evidence="2 3">
    <name type="scientific">Desulfonispora thiosulfatigenes DSM 11270</name>
    <dbReference type="NCBI Taxonomy" id="656914"/>
    <lineage>
        <taxon>Bacteria</taxon>
        <taxon>Bacillati</taxon>
        <taxon>Bacillota</taxon>
        <taxon>Clostridia</taxon>
        <taxon>Eubacteriales</taxon>
        <taxon>Peptococcaceae</taxon>
        <taxon>Desulfonispora</taxon>
    </lineage>
</organism>
<dbReference type="PANTHER" id="PTHR35177:SF2">
    <property type="entry name" value="HYDROGENASE MATURATION FACTOR HYBG"/>
    <property type="match status" value="1"/>
</dbReference>
<sequence>MCVAVPSKVISIEEPWAQVDLEGASYKINMSLTPDIEVGDYVIVHAGFSIQHLDPKEAEDTLKLWEEFYAHAQDE</sequence>